<reference evidence="3" key="1">
    <citation type="journal article" date="2017" name="Genome Biol.">
        <title>Comparative genomics reveals high biological diversity and specific adaptations in the industrially and medically important fungal genus Aspergillus.</title>
        <authorList>
            <person name="de Vries R.P."/>
            <person name="Riley R."/>
            <person name="Wiebenga A."/>
            <person name="Aguilar-Osorio G."/>
            <person name="Amillis S."/>
            <person name="Uchima C.A."/>
            <person name="Anderluh G."/>
            <person name="Asadollahi M."/>
            <person name="Askin M."/>
            <person name="Barry K."/>
            <person name="Battaglia E."/>
            <person name="Bayram O."/>
            <person name="Benocci T."/>
            <person name="Braus-Stromeyer S.A."/>
            <person name="Caldana C."/>
            <person name="Canovas D."/>
            <person name="Cerqueira G.C."/>
            <person name="Chen F."/>
            <person name="Chen W."/>
            <person name="Choi C."/>
            <person name="Clum A."/>
            <person name="Dos Santos R.A."/>
            <person name="Damasio A.R."/>
            <person name="Diallinas G."/>
            <person name="Emri T."/>
            <person name="Fekete E."/>
            <person name="Flipphi M."/>
            <person name="Freyberg S."/>
            <person name="Gallo A."/>
            <person name="Gournas C."/>
            <person name="Habgood R."/>
            <person name="Hainaut M."/>
            <person name="Harispe M.L."/>
            <person name="Henrissat B."/>
            <person name="Hilden K.S."/>
            <person name="Hope R."/>
            <person name="Hossain A."/>
            <person name="Karabika E."/>
            <person name="Karaffa L."/>
            <person name="Karanyi Z."/>
            <person name="Krasevec N."/>
            <person name="Kuo A."/>
            <person name="Kusch H."/>
            <person name="LaButti K."/>
            <person name="Lagendijk E.L."/>
            <person name="Lapidus A."/>
            <person name="Levasseur A."/>
            <person name="Lindquist E."/>
            <person name="Lipzen A."/>
            <person name="Logrieco A.F."/>
            <person name="MacCabe A."/>
            <person name="Maekelae M.R."/>
            <person name="Malavazi I."/>
            <person name="Melin P."/>
            <person name="Meyer V."/>
            <person name="Mielnichuk N."/>
            <person name="Miskei M."/>
            <person name="Molnar A.P."/>
            <person name="Mule G."/>
            <person name="Ngan C.Y."/>
            <person name="Orejas M."/>
            <person name="Orosz E."/>
            <person name="Ouedraogo J.P."/>
            <person name="Overkamp K.M."/>
            <person name="Park H.-S."/>
            <person name="Perrone G."/>
            <person name="Piumi F."/>
            <person name="Punt P.J."/>
            <person name="Ram A.F."/>
            <person name="Ramon A."/>
            <person name="Rauscher S."/>
            <person name="Record E."/>
            <person name="Riano-Pachon D.M."/>
            <person name="Robert V."/>
            <person name="Roehrig J."/>
            <person name="Ruller R."/>
            <person name="Salamov A."/>
            <person name="Salih N.S."/>
            <person name="Samson R.A."/>
            <person name="Sandor E."/>
            <person name="Sanguinetti M."/>
            <person name="Schuetze T."/>
            <person name="Sepcic K."/>
            <person name="Shelest E."/>
            <person name="Sherlock G."/>
            <person name="Sophianopoulou V."/>
            <person name="Squina F.M."/>
            <person name="Sun H."/>
            <person name="Susca A."/>
            <person name="Todd R.B."/>
            <person name="Tsang A."/>
            <person name="Unkles S.E."/>
            <person name="van de Wiele N."/>
            <person name="van Rossen-Uffink D."/>
            <person name="Oliveira J.V."/>
            <person name="Vesth T.C."/>
            <person name="Visser J."/>
            <person name="Yu J.-H."/>
            <person name="Zhou M."/>
            <person name="Andersen M.R."/>
            <person name="Archer D.B."/>
            <person name="Baker S.E."/>
            <person name="Benoit I."/>
            <person name="Brakhage A.A."/>
            <person name="Braus G.H."/>
            <person name="Fischer R."/>
            <person name="Frisvad J.C."/>
            <person name="Goldman G.H."/>
            <person name="Houbraken J."/>
            <person name="Oakley B."/>
            <person name="Pocsi I."/>
            <person name="Scazzocchio C."/>
            <person name="Seiboth B."/>
            <person name="vanKuyk P.A."/>
            <person name="Wortman J."/>
            <person name="Dyer P.S."/>
            <person name="Grigoriev I.V."/>
        </authorList>
    </citation>
    <scope>NUCLEOTIDE SEQUENCE [LARGE SCALE GENOMIC DNA]</scope>
    <source>
        <strain evidence="3">CBS 583.65</strain>
    </source>
</reference>
<dbReference type="Proteomes" id="UP000184073">
    <property type="component" value="Unassembled WGS sequence"/>
</dbReference>
<sequence length="245" mass="28828">MCLGLIRNLFSGYDTWEDRTYQLAVDWNRLKYNYLPRSYYKKACDFAWFYYNNREKRNAILQRIRQLKQNSDVYQYNLFQNQTPIGNKSRSPNQMSLDTVSKDTSYTEEDRRHELQELDVELRRIQLELFNKWHDAPDNAASRICKLGYEHTDEEGRSDVWYNEREACSVSGGCCGRTCGCCEKPLHEYYVDTGRIFVVDGEPDSTEGKELVRLYGHCTAECACCVITHGVYKPRQDLPKPKFAR</sequence>
<proteinExistence type="predicted"/>
<dbReference type="OrthoDB" id="4467841at2759"/>
<feature type="compositionally biased region" description="Polar residues" evidence="1">
    <location>
        <begin position="85"/>
        <end position="104"/>
    </location>
</feature>
<evidence type="ECO:0000313" key="2">
    <source>
        <dbReference type="EMBL" id="OJJ03464.1"/>
    </source>
</evidence>
<dbReference type="RefSeq" id="XP_040669226.1">
    <property type="nucleotide sequence ID" value="XM_040810296.1"/>
</dbReference>
<evidence type="ECO:0000256" key="1">
    <source>
        <dbReference type="SAM" id="MobiDB-lite"/>
    </source>
</evidence>
<feature type="region of interest" description="Disordered" evidence="1">
    <location>
        <begin position="85"/>
        <end position="108"/>
    </location>
</feature>
<dbReference type="EMBL" id="KV878130">
    <property type="protein sequence ID" value="OJJ03464.1"/>
    <property type="molecule type" value="Genomic_DNA"/>
</dbReference>
<evidence type="ECO:0000313" key="3">
    <source>
        <dbReference type="Proteomes" id="UP000184073"/>
    </source>
</evidence>
<name>A0A1L9PPK7_ASPVE</name>
<accession>A0A1L9PPK7</accession>
<dbReference type="AlphaFoldDB" id="A0A1L9PPK7"/>
<dbReference type="GeneID" id="63725807"/>
<keyword evidence="3" id="KW-1185">Reference proteome</keyword>
<organism evidence="2 3">
    <name type="scientific">Aspergillus versicolor CBS 583.65</name>
    <dbReference type="NCBI Taxonomy" id="1036611"/>
    <lineage>
        <taxon>Eukaryota</taxon>
        <taxon>Fungi</taxon>
        <taxon>Dikarya</taxon>
        <taxon>Ascomycota</taxon>
        <taxon>Pezizomycotina</taxon>
        <taxon>Eurotiomycetes</taxon>
        <taxon>Eurotiomycetidae</taxon>
        <taxon>Eurotiales</taxon>
        <taxon>Aspergillaceae</taxon>
        <taxon>Aspergillus</taxon>
        <taxon>Aspergillus subgen. Nidulantes</taxon>
    </lineage>
</organism>
<dbReference type="VEuPathDB" id="FungiDB:ASPVEDRAFT_29981"/>
<gene>
    <name evidence="2" type="ORF">ASPVEDRAFT_29981</name>
</gene>
<protein>
    <submittedName>
        <fullName evidence="2">Uncharacterized protein</fullName>
    </submittedName>
</protein>